<reference evidence="1" key="1">
    <citation type="submission" date="2017-05" db="EMBL/GenBank/DDBJ databases">
        <title>Plastid comparative genomics reveals ancient divergence between Glaucophyte genera.</title>
        <authorList>
            <person name="Figueroa-Martinez F.J."/>
            <person name="Jackson C."/>
            <person name="Reyes-Prieto A."/>
        </authorList>
    </citation>
    <scope>NUCLEOTIDE SEQUENCE</scope>
    <source>
        <strain evidence="1">BBH</strain>
    </source>
</reference>
<keyword evidence="1" id="KW-0934">Plastid</keyword>
<dbReference type="AlphaFoldDB" id="A0A3G1IV19"/>
<sequence length="143" mass="17230">MEKILIKRPIRVKILITNFWKEKSFEFFQRELNKINFELERIESELLLVDTKLKSKKQSLFNKKKVYLANNSFKQISNYVYFLLSKKKLLLKEIENLFFLEKGQEIEYGVLEAFYSLKLGNNISHKSQLEIVIKDGWIIKIRH</sequence>
<dbReference type="EMBL" id="MF167424">
    <property type="protein sequence ID" value="ASQ39878.1"/>
    <property type="molecule type" value="Genomic_DNA"/>
</dbReference>
<proteinExistence type="predicted"/>
<protein>
    <submittedName>
        <fullName evidence="1">Uncharacterized protein</fullName>
    </submittedName>
</protein>
<geneLocation type="plastid" evidence="1"/>
<evidence type="ECO:0000313" key="1">
    <source>
        <dbReference type="EMBL" id="ASQ39878.1"/>
    </source>
</evidence>
<accession>A0A3G1IV19</accession>
<dbReference type="InterPro" id="IPR021297">
    <property type="entry name" value="YlqD"/>
</dbReference>
<dbReference type="Gene3D" id="6.10.140.1110">
    <property type="match status" value="1"/>
</dbReference>
<name>A0A3G1IV19_9EUKA</name>
<dbReference type="Pfam" id="PF11068">
    <property type="entry name" value="YlqD"/>
    <property type="match status" value="1"/>
</dbReference>
<organism evidence="1">
    <name type="scientific">Glaucocystis sp. BBH</name>
    <dbReference type="NCBI Taxonomy" id="2023628"/>
    <lineage>
        <taxon>Eukaryota</taxon>
        <taxon>Glaucocystophyceae</taxon>
        <taxon>Glaucocystales</taxon>
        <taxon>Glaucocystaceae</taxon>
        <taxon>Glaucocystis</taxon>
    </lineage>
</organism>
<gene>
    <name evidence="1" type="primary">orf50</name>
</gene>